<dbReference type="Proteomes" id="UP000654075">
    <property type="component" value="Unassembled WGS sequence"/>
</dbReference>
<gene>
    <name evidence="2" type="ORF">PGLA1383_LOCUS21821</name>
</gene>
<dbReference type="AlphaFoldDB" id="A0A813ER51"/>
<organism evidence="2 3">
    <name type="scientific">Polarella glacialis</name>
    <name type="common">Dinoflagellate</name>
    <dbReference type="NCBI Taxonomy" id="89957"/>
    <lineage>
        <taxon>Eukaryota</taxon>
        <taxon>Sar</taxon>
        <taxon>Alveolata</taxon>
        <taxon>Dinophyceae</taxon>
        <taxon>Suessiales</taxon>
        <taxon>Suessiaceae</taxon>
        <taxon>Polarella</taxon>
    </lineage>
</organism>
<comment type="caution">
    <text evidence="2">The sequence shown here is derived from an EMBL/GenBank/DDBJ whole genome shotgun (WGS) entry which is preliminary data.</text>
</comment>
<keyword evidence="3" id="KW-1185">Reference proteome</keyword>
<name>A0A813ER51_POLGL</name>
<evidence type="ECO:0000313" key="3">
    <source>
        <dbReference type="Proteomes" id="UP000654075"/>
    </source>
</evidence>
<protein>
    <submittedName>
        <fullName evidence="2">Uncharacterized protein</fullName>
    </submittedName>
</protein>
<feature type="region of interest" description="Disordered" evidence="1">
    <location>
        <begin position="85"/>
        <end position="136"/>
    </location>
</feature>
<dbReference type="EMBL" id="CAJNNV010015578">
    <property type="protein sequence ID" value="CAE8603615.1"/>
    <property type="molecule type" value="Genomic_DNA"/>
</dbReference>
<accession>A0A813ER51</accession>
<evidence type="ECO:0000313" key="2">
    <source>
        <dbReference type="EMBL" id="CAE8603615.1"/>
    </source>
</evidence>
<sequence length="189" mass="20488">VMKQRGVISRGSDRYKSLAKQAMPKIESFVKLPQFCKAAAPSSDGKQCAKETLSEASCASKVSADNKPPAAVVAARKLEVTTVKKRIPSSAASPTAVRKRATDAEVLALRTPKRKTPSSPPVASSPDGLTPPALQPPVRRRLTFCRGQLPASKRMRLRIEAASDDRLANGLTTAEDNELWDHICSKLWR</sequence>
<evidence type="ECO:0000256" key="1">
    <source>
        <dbReference type="SAM" id="MobiDB-lite"/>
    </source>
</evidence>
<proteinExistence type="predicted"/>
<reference evidence="2" key="1">
    <citation type="submission" date="2021-02" db="EMBL/GenBank/DDBJ databases">
        <authorList>
            <person name="Dougan E. K."/>
            <person name="Rhodes N."/>
            <person name="Thang M."/>
            <person name="Chan C."/>
        </authorList>
    </citation>
    <scope>NUCLEOTIDE SEQUENCE</scope>
</reference>
<feature type="non-terminal residue" evidence="2">
    <location>
        <position position="189"/>
    </location>
</feature>